<keyword evidence="2" id="KW-1185">Reference proteome</keyword>
<evidence type="ECO:0000313" key="2">
    <source>
        <dbReference type="Proteomes" id="UP000276133"/>
    </source>
</evidence>
<name>A0A3M7RH19_BRAPC</name>
<accession>A0A3M7RH19</accession>
<comment type="caution">
    <text evidence="1">The sequence shown here is derived from an EMBL/GenBank/DDBJ whole genome shotgun (WGS) entry which is preliminary data.</text>
</comment>
<sequence>MYLYEPRLVNSLVSLILFSPDLCVSQKLKIIIRTGCLLPVFIDFPKKKSIEEINISRHVMSNDVDFFVFKSLDLKIQFAHIESNPCKKRHKSVIIILWTIGVIREDYKATLIDNFREMISQVWINLVIKLKGFRRVAIGVGLGTP</sequence>
<organism evidence="1 2">
    <name type="scientific">Brachionus plicatilis</name>
    <name type="common">Marine rotifer</name>
    <name type="synonym">Brachionus muelleri</name>
    <dbReference type="NCBI Taxonomy" id="10195"/>
    <lineage>
        <taxon>Eukaryota</taxon>
        <taxon>Metazoa</taxon>
        <taxon>Spiralia</taxon>
        <taxon>Gnathifera</taxon>
        <taxon>Rotifera</taxon>
        <taxon>Eurotatoria</taxon>
        <taxon>Monogononta</taxon>
        <taxon>Pseudotrocha</taxon>
        <taxon>Ploima</taxon>
        <taxon>Brachionidae</taxon>
        <taxon>Brachionus</taxon>
    </lineage>
</organism>
<protein>
    <submittedName>
        <fullName evidence="1">Uncharacterized protein</fullName>
    </submittedName>
</protein>
<dbReference type="Proteomes" id="UP000276133">
    <property type="component" value="Unassembled WGS sequence"/>
</dbReference>
<gene>
    <name evidence="1" type="ORF">BpHYR1_030170</name>
</gene>
<dbReference type="EMBL" id="REGN01003429">
    <property type="protein sequence ID" value="RNA22558.1"/>
    <property type="molecule type" value="Genomic_DNA"/>
</dbReference>
<reference evidence="1 2" key="1">
    <citation type="journal article" date="2018" name="Sci. Rep.">
        <title>Genomic signatures of local adaptation to the degree of environmental predictability in rotifers.</title>
        <authorList>
            <person name="Franch-Gras L."/>
            <person name="Hahn C."/>
            <person name="Garcia-Roger E.M."/>
            <person name="Carmona M.J."/>
            <person name="Serra M."/>
            <person name="Gomez A."/>
        </authorList>
    </citation>
    <scope>NUCLEOTIDE SEQUENCE [LARGE SCALE GENOMIC DNA]</scope>
    <source>
        <strain evidence="1">HYR1</strain>
    </source>
</reference>
<proteinExistence type="predicted"/>
<evidence type="ECO:0000313" key="1">
    <source>
        <dbReference type="EMBL" id="RNA22558.1"/>
    </source>
</evidence>
<dbReference type="AlphaFoldDB" id="A0A3M7RH19"/>